<evidence type="ECO:0000313" key="1">
    <source>
        <dbReference type="EMBL" id="MHO04288.1"/>
    </source>
</evidence>
<dbReference type="EMBL" id="RNRV01000010">
    <property type="protein sequence ID" value="MHO04288.1"/>
    <property type="molecule type" value="Genomic_DNA"/>
</dbReference>
<organism evidence="1">
    <name type="scientific">Escherichia coli</name>
    <dbReference type="NCBI Taxonomy" id="562"/>
    <lineage>
        <taxon>Bacteria</taxon>
        <taxon>Pseudomonadati</taxon>
        <taxon>Pseudomonadota</taxon>
        <taxon>Gammaproteobacteria</taxon>
        <taxon>Enterobacterales</taxon>
        <taxon>Enterobacteriaceae</taxon>
        <taxon>Escherichia</taxon>
    </lineage>
</organism>
<reference evidence="1" key="1">
    <citation type="submission" date="2018-10" db="EMBL/GenBank/DDBJ databases">
        <authorList>
            <consortium name="NARMS: The National Antimicrobial Resistance Monitoring System"/>
        </authorList>
    </citation>
    <scope>NUCLEOTIDE SEQUENCE [LARGE SCALE GENOMIC DNA]</scope>
    <source>
        <strain evidence="1">CVM N17EC0388</strain>
    </source>
</reference>
<comment type="caution">
    <text evidence="1">The sequence shown here is derived from an EMBL/GenBank/DDBJ whole genome shotgun (WGS) entry which is preliminary data.</text>
</comment>
<protein>
    <submittedName>
        <fullName evidence="1">Uncharacterized protein</fullName>
    </submittedName>
</protein>
<sequence length="70" mass="7780">MSKPTINFDYRSGVLDAAWVEQQLEFSWFKGDDHVLVSLDASEVDSLHVPEAASVGAVKTIIRQYVRGKA</sequence>
<name>A0A3L0VWZ7_ECOLX</name>
<proteinExistence type="predicted"/>
<accession>A0A3L0VWZ7</accession>
<gene>
    <name evidence="1" type="ORF">D9F05_07890</name>
</gene>
<dbReference type="AlphaFoldDB" id="A0A3L0VWZ7"/>